<organism evidence="1 2">
    <name type="scientific">Lactococcus lactis</name>
    <dbReference type="NCBI Taxonomy" id="1358"/>
    <lineage>
        <taxon>Bacteria</taxon>
        <taxon>Bacillati</taxon>
        <taxon>Bacillota</taxon>
        <taxon>Bacilli</taxon>
        <taxon>Lactobacillales</taxon>
        <taxon>Streptococcaceae</taxon>
        <taxon>Lactococcus</taxon>
    </lineage>
</organism>
<evidence type="ECO:0000313" key="1">
    <source>
        <dbReference type="EMBL" id="MDG4984555.1"/>
    </source>
</evidence>
<gene>
    <name evidence="1" type="ORF">OGZ51_10400</name>
</gene>
<evidence type="ECO:0000313" key="2">
    <source>
        <dbReference type="Proteomes" id="UP001152614"/>
    </source>
</evidence>
<dbReference type="RefSeq" id="WP_278229172.1">
    <property type="nucleotide sequence ID" value="NZ_JAOWLY010000010.1"/>
</dbReference>
<sequence>MGTRAAIFKEQIDGTYQGIYVALDGGIANTGITLAQHYSEEEKIQKLIDQGFPLRSLGSEVRTLNFDTDEELWAAYSKDLKKLGLLGFDAELPYSSTYIPAGNEPLFEGEIFLAQNLEEIRTFNYLTINKNGEIQGFNDSNIRPRTNWSLSAKEGWVKNPVTLEKHPFTPYRGSDNNGYLYAQQIGGEWLVSVMDKKGEMSEFKPLRPKVQKILREQNLQITSERILLPSNSSVIEILNEQEKENEMNN</sequence>
<reference evidence="1" key="2">
    <citation type="journal article" date="2023" name="Food Microbiol.">
        <title>Evaluation of the fermentation potential of lactic acid bacteria isolated from herbs, fruits and vegetables as starter cultures in nut-based milk alternatives.</title>
        <authorList>
            <person name="Huang W."/>
            <person name="Dong A."/>
            <person name="Pham H.T."/>
            <person name="Zhou C."/>
            <person name="Huo Z."/>
            <person name="Watjen A.P."/>
            <person name="Prakash S."/>
            <person name="Bang-Berthelsen C.H."/>
            <person name="Turner M.S."/>
        </authorList>
    </citation>
    <scope>NUCLEOTIDE SEQUENCE</scope>
    <source>
        <strain evidence="1">3</strain>
    </source>
</reference>
<dbReference type="Proteomes" id="UP001152614">
    <property type="component" value="Unassembled WGS sequence"/>
</dbReference>
<name>A0A9X4NI57_9LACT</name>
<dbReference type="EMBL" id="JAOWLY010000010">
    <property type="protein sequence ID" value="MDG4984555.1"/>
    <property type="molecule type" value="Genomic_DNA"/>
</dbReference>
<comment type="caution">
    <text evidence="1">The sequence shown here is derived from an EMBL/GenBank/DDBJ whole genome shotgun (WGS) entry which is preliminary data.</text>
</comment>
<protein>
    <submittedName>
        <fullName evidence="1">Uncharacterized protein</fullName>
    </submittedName>
</protein>
<reference evidence="1" key="1">
    <citation type="submission" date="2022-10" db="EMBL/GenBank/DDBJ databases">
        <authorList>
            <person name="Turner M.S."/>
            <person name="Huang W."/>
        </authorList>
    </citation>
    <scope>NUCLEOTIDE SEQUENCE</scope>
    <source>
        <strain evidence="1">3</strain>
    </source>
</reference>
<proteinExistence type="predicted"/>
<dbReference type="AlphaFoldDB" id="A0A9X4NI57"/>
<accession>A0A9X4NI57</accession>